<evidence type="ECO:0000313" key="12">
    <source>
        <dbReference type="EMBL" id="RMV93259.1"/>
    </source>
</evidence>
<evidence type="ECO:0000256" key="9">
    <source>
        <dbReference type="ARBA" id="ARBA00023136"/>
    </source>
</evidence>
<evidence type="ECO:0000313" key="13">
    <source>
        <dbReference type="Proteomes" id="UP000271531"/>
    </source>
</evidence>
<feature type="domain" description="ABC transporter" evidence="11">
    <location>
        <begin position="68"/>
        <end position="283"/>
    </location>
</feature>
<dbReference type="GO" id="GO:0016887">
    <property type="term" value="F:ATP hydrolysis activity"/>
    <property type="evidence" value="ECO:0007669"/>
    <property type="project" value="InterPro"/>
</dbReference>
<dbReference type="EMBL" id="RBVA01000690">
    <property type="protein sequence ID" value="RMV93259.1"/>
    <property type="molecule type" value="Genomic_DNA"/>
</dbReference>
<evidence type="ECO:0000256" key="1">
    <source>
        <dbReference type="ARBA" id="ARBA00022448"/>
    </source>
</evidence>
<dbReference type="PANTHER" id="PTHR42734">
    <property type="entry name" value="METAL TRANSPORT SYSTEM ATP-BINDING PROTEIN TM_0124-RELATED"/>
    <property type="match status" value="1"/>
</dbReference>
<evidence type="ECO:0000256" key="7">
    <source>
        <dbReference type="ARBA" id="ARBA00022967"/>
    </source>
</evidence>
<evidence type="ECO:0000256" key="3">
    <source>
        <dbReference type="ARBA" id="ARBA00022741"/>
    </source>
</evidence>
<keyword evidence="7" id="KW-1278">Translocase</keyword>
<dbReference type="InterPro" id="IPR050153">
    <property type="entry name" value="Metal_Ion_Import_ABC"/>
</dbReference>
<keyword evidence="4" id="KW-0862">Zinc</keyword>
<proteinExistence type="predicted"/>
<dbReference type="AlphaFoldDB" id="A0A3M6GKC1"/>
<evidence type="ECO:0000256" key="4">
    <source>
        <dbReference type="ARBA" id="ARBA00022833"/>
    </source>
</evidence>
<evidence type="ECO:0000256" key="10">
    <source>
        <dbReference type="SAM" id="MobiDB-lite"/>
    </source>
</evidence>
<dbReference type="InterPro" id="IPR003439">
    <property type="entry name" value="ABC_transporter-like_ATP-bd"/>
</dbReference>
<keyword evidence="2" id="KW-1003">Cell membrane</keyword>
<sequence length="327" mass="35762">MQSPHSCASGAVSDLPPVSRGDRAAAPGHQQCRYRCRCRRWLRGRRPDGRDRGCMRRLQGGLMTDALIRLEQVAVTLSGQSVLDNIQLSVKPGEIVTLIGPNGAGKTTLVRAVLGLLKPDSGTVWRKPKLRVGYMPQKLHVDQTLPLSVLRFLRLVPGVDRMAAESALEEVGAEKVIDSPIQGISGGEMQRVLLARALLRKPELLVLDEPVQGVDVAGQAELYGLITRLRDRHQCGVLMVSHDLHLVMSTTDQVVCLNRHVCCSGHPEQVSHDPAFVELFGKNAQSLAIYHHHHDHAHDLHGAVVNDAPATSSHTHTHVHGDHCKHG</sequence>
<dbReference type="FunFam" id="3.40.50.300:FF:000392">
    <property type="entry name" value="Zinc import ATP-binding protein ZnuC"/>
    <property type="match status" value="1"/>
</dbReference>
<evidence type="ECO:0000256" key="2">
    <source>
        <dbReference type="ARBA" id="ARBA00022475"/>
    </source>
</evidence>
<gene>
    <name evidence="12" type="ORF">ALP03_04585</name>
</gene>
<keyword evidence="8" id="KW-0406">Ion transport</keyword>
<dbReference type="GO" id="GO:0006829">
    <property type="term" value="P:zinc ion transport"/>
    <property type="evidence" value="ECO:0007669"/>
    <property type="project" value="UniProtKB-KW"/>
</dbReference>
<dbReference type="InterPro" id="IPR017871">
    <property type="entry name" value="ABC_transporter-like_CS"/>
</dbReference>
<keyword evidence="3" id="KW-0547">Nucleotide-binding</keyword>
<dbReference type="Proteomes" id="UP000271531">
    <property type="component" value="Unassembled WGS sequence"/>
</dbReference>
<organism evidence="12 13">
    <name type="scientific">Pseudomonas amygdali pv. tabaci</name>
    <name type="common">Pseudomonas syringae pv. tabaci</name>
    <dbReference type="NCBI Taxonomy" id="322"/>
    <lineage>
        <taxon>Bacteria</taxon>
        <taxon>Pseudomonadati</taxon>
        <taxon>Pseudomonadota</taxon>
        <taxon>Gammaproteobacteria</taxon>
        <taxon>Pseudomonadales</taxon>
        <taxon>Pseudomonadaceae</taxon>
        <taxon>Pseudomonas</taxon>
        <taxon>Pseudomonas amygdali</taxon>
    </lineage>
</organism>
<evidence type="ECO:0000256" key="5">
    <source>
        <dbReference type="ARBA" id="ARBA00022840"/>
    </source>
</evidence>
<keyword evidence="5 12" id="KW-0067">ATP-binding</keyword>
<protein>
    <submittedName>
        <fullName evidence="12">Zinc import ATP-binding protein ZnuC</fullName>
    </submittedName>
</protein>
<keyword evidence="1" id="KW-0813">Transport</keyword>
<accession>A0A3M6GKC1</accession>
<dbReference type="InterPro" id="IPR027417">
    <property type="entry name" value="P-loop_NTPase"/>
</dbReference>
<name>A0A3M6GKC1_PSEAJ</name>
<dbReference type="CDD" id="cd03235">
    <property type="entry name" value="ABC_Metallic_Cations"/>
    <property type="match status" value="1"/>
</dbReference>
<comment type="caution">
    <text evidence="12">The sequence shown here is derived from an EMBL/GenBank/DDBJ whole genome shotgun (WGS) entry which is preliminary data.</text>
</comment>
<feature type="region of interest" description="Disordered" evidence="10">
    <location>
        <begin position="1"/>
        <end position="26"/>
    </location>
</feature>
<dbReference type="PROSITE" id="PS00211">
    <property type="entry name" value="ABC_TRANSPORTER_1"/>
    <property type="match status" value="1"/>
</dbReference>
<evidence type="ECO:0000259" key="11">
    <source>
        <dbReference type="PROSITE" id="PS50893"/>
    </source>
</evidence>
<keyword evidence="9" id="KW-0472">Membrane</keyword>
<dbReference type="PROSITE" id="PS50893">
    <property type="entry name" value="ABC_TRANSPORTER_2"/>
    <property type="match status" value="1"/>
</dbReference>
<keyword evidence="6" id="KW-0864">Zinc transport</keyword>
<dbReference type="GO" id="GO:0010043">
    <property type="term" value="P:response to zinc ion"/>
    <property type="evidence" value="ECO:0007669"/>
    <property type="project" value="TreeGrafter"/>
</dbReference>
<reference evidence="12 13" key="1">
    <citation type="submission" date="2018-08" db="EMBL/GenBank/DDBJ databases">
        <title>Recombination of ecologically and evolutionarily significant loci maintains genetic cohesion in the Pseudomonas syringae species complex.</title>
        <authorList>
            <person name="Dillon M."/>
            <person name="Thakur S."/>
            <person name="Almeida R.N.D."/>
            <person name="Weir B.S."/>
            <person name="Guttman D.S."/>
        </authorList>
    </citation>
    <scope>NUCLEOTIDE SEQUENCE [LARGE SCALE GENOMIC DNA]</scope>
    <source>
        <strain evidence="12 13">ICMP 4525</strain>
    </source>
</reference>
<dbReference type="GO" id="GO:0005524">
    <property type="term" value="F:ATP binding"/>
    <property type="evidence" value="ECO:0007669"/>
    <property type="project" value="UniProtKB-KW"/>
</dbReference>
<evidence type="ECO:0000256" key="8">
    <source>
        <dbReference type="ARBA" id="ARBA00023065"/>
    </source>
</evidence>
<dbReference type="Pfam" id="PF00005">
    <property type="entry name" value="ABC_tran"/>
    <property type="match status" value="1"/>
</dbReference>
<dbReference type="PANTHER" id="PTHR42734:SF9">
    <property type="entry name" value="ZINC IMPORT ATP-BINDING PROTEIN ZNUC"/>
    <property type="match status" value="1"/>
</dbReference>
<dbReference type="SUPFAM" id="SSF52540">
    <property type="entry name" value="P-loop containing nucleoside triphosphate hydrolases"/>
    <property type="match status" value="1"/>
</dbReference>
<feature type="region of interest" description="Disordered" evidence="10">
    <location>
        <begin position="307"/>
        <end position="327"/>
    </location>
</feature>
<dbReference type="NCBIfam" id="NF007090">
    <property type="entry name" value="PRK09544.1"/>
    <property type="match status" value="1"/>
</dbReference>
<dbReference type="InterPro" id="IPR003593">
    <property type="entry name" value="AAA+_ATPase"/>
</dbReference>
<dbReference type="SMART" id="SM00382">
    <property type="entry name" value="AAA"/>
    <property type="match status" value="1"/>
</dbReference>
<dbReference type="Gene3D" id="3.40.50.300">
    <property type="entry name" value="P-loop containing nucleotide triphosphate hydrolases"/>
    <property type="match status" value="1"/>
</dbReference>
<evidence type="ECO:0000256" key="6">
    <source>
        <dbReference type="ARBA" id="ARBA00022906"/>
    </source>
</evidence>